<reference evidence="1 2" key="1">
    <citation type="submission" date="2024-04" db="EMBL/GenBank/DDBJ databases">
        <title>Tritrichomonas musculus Genome.</title>
        <authorList>
            <person name="Alves-Ferreira E."/>
            <person name="Grigg M."/>
            <person name="Lorenzi H."/>
            <person name="Galac M."/>
        </authorList>
    </citation>
    <scope>NUCLEOTIDE SEQUENCE [LARGE SCALE GENOMIC DNA]</scope>
    <source>
        <strain evidence="1 2">EAF2021</strain>
    </source>
</reference>
<proteinExistence type="predicted"/>
<dbReference type="Proteomes" id="UP001470230">
    <property type="component" value="Unassembled WGS sequence"/>
</dbReference>
<dbReference type="Gene3D" id="3.40.50.1000">
    <property type="entry name" value="HAD superfamily/HAD-like"/>
    <property type="match status" value="1"/>
</dbReference>
<dbReference type="InterPro" id="IPR036412">
    <property type="entry name" value="HAD-like_sf"/>
</dbReference>
<dbReference type="SFLD" id="SFLDG01129">
    <property type="entry name" value="C1.5:_HAD__Beta-PGM__Phosphata"/>
    <property type="match status" value="1"/>
</dbReference>
<dbReference type="InterPro" id="IPR023214">
    <property type="entry name" value="HAD_sf"/>
</dbReference>
<dbReference type="Pfam" id="PF13419">
    <property type="entry name" value="HAD_2"/>
    <property type="match status" value="1"/>
</dbReference>
<evidence type="ECO:0000313" key="2">
    <source>
        <dbReference type="Proteomes" id="UP001470230"/>
    </source>
</evidence>
<dbReference type="PANTHER" id="PTHR18901:SF38">
    <property type="entry name" value="PSEUDOURIDINE-5'-PHOSPHATASE"/>
    <property type="match status" value="1"/>
</dbReference>
<protein>
    <submittedName>
        <fullName evidence="1">Pseudouridine-5'-phosphatase</fullName>
    </submittedName>
</protein>
<dbReference type="Gene3D" id="1.10.150.240">
    <property type="entry name" value="Putative phosphatase, domain 2"/>
    <property type="match status" value="1"/>
</dbReference>
<dbReference type="InterPro" id="IPR041492">
    <property type="entry name" value="HAD_2"/>
</dbReference>
<dbReference type="PRINTS" id="PR00413">
    <property type="entry name" value="HADHALOGNASE"/>
</dbReference>
<gene>
    <name evidence="1" type="ORF">M9Y10_023118</name>
</gene>
<dbReference type="SFLD" id="SFLDS00003">
    <property type="entry name" value="Haloacid_Dehalogenase"/>
    <property type="match status" value="1"/>
</dbReference>
<sequence>MSVWPYPIEAIIFDCDGTILDTLPIYFQANDKILGFPYPRELSKKTCGRSELEVCTIIVNHFHLPMTPQEYLDKRNEILKSTLPNSQLIPHVDDLIKKFKSMGFKMSVATSSDRNLHELKTRNHRDLFSLFEYEVCGDEVKNAKPSPDVFQLAASKFGDIKPENILVFEDAAVGVKAANNAKMPVVVIHKNNDDFHSNLDEYKANPTVIVESFEDFDFSLFKWQP</sequence>
<dbReference type="SUPFAM" id="SSF56784">
    <property type="entry name" value="HAD-like"/>
    <property type="match status" value="1"/>
</dbReference>
<dbReference type="PANTHER" id="PTHR18901">
    <property type="entry name" value="2-DEOXYGLUCOSE-6-PHOSPHATE PHOSPHATASE 2"/>
    <property type="match status" value="1"/>
</dbReference>
<dbReference type="InterPro" id="IPR023198">
    <property type="entry name" value="PGP-like_dom2"/>
</dbReference>
<dbReference type="NCBIfam" id="TIGR01509">
    <property type="entry name" value="HAD-SF-IA-v3"/>
    <property type="match status" value="1"/>
</dbReference>
<comment type="caution">
    <text evidence="1">The sequence shown here is derived from an EMBL/GenBank/DDBJ whole genome shotgun (WGS) entry which is preliminary data.</text>
</comment>
<accession>A0ABR2KV72</accession>
<evidence type="ECO:0000313" key="1">
    <source>
        <dbReference type="EMBL" id="KAK8894681.1"/>
    </source>
</evidence>
<organism evidence="1 2">
    <name type="scientific">Tritrichomonas musculus</name>
    <dbReference type="NCBI Taxonomy" id="1915356"/>
    <lineage>
        <taxon>Eukaryota</taxon>
        <taxon>Metamonada</taxon>
        <taxon>Parabasalia</taxon>
        <taxon>Tritrichomonadida</taxon>
        <taxon>Tritrichomonadidae</taxon>
        <taxon>Tritrichomonas</taxon>
    </lineage>
</organism>
<keyword evidence="2" id="KW-1185">Reference proteome</keyword>
<name>A0ABR2KV72_9EUKA</name>
<dbReference type="EMBL" id="JAPFFF010000003">
    <property type="protein sequence ID" value="KAK8894681.1"/>
    <property type="molecule type" value="Genomic_DNA"/>
</dbReference>
<dbReference type="InterPro" id="IPR006439">
    <property type="entry name" value="HAD-SF_hydro_IA"/>
</dbReference>